<name>E8LJR2_SUCHY</name>
<evidence type="ECO:0000256" key="5">
    <source>
        <dbReference type="ARBA" id="ARBA00022692"/>
    </source>
</evidence>
<feature type="transmembrane region" description="Helical" evidence="8">
    <location>
        <begin position="28"/>
        <end position="46"/>
    </location>
</feature>
<protein>
    <submittedName>
        <fullName evidence="9">Uncharacterized protein</fullName>
    </submittedName>
</protein>
<dbReference type="GO" id="GO:0016763">
    <property type="term" value="F:pentosyltransferase activity"/>
    <property type="evidence" value="ECO:0007669"/>
    <property type="project" value="TreeGrafter"/>
</dbReference>
<accession>E8LJR2</accession>
<evidence type="ECO:0000256" key="3">
    <source>
        <dbReference type="ARBA" id="ARBA00022676"/>
    </source>
</evidence>
<evidence type="ECO:0000256" key="1">
    <source>
        <dbReference type="ARBA" id="ARBA00004651"/>
    </source>
</evidence>
<evidence type="ECO:0000256" key="6">
    <source>
        <dbReference type="ARBA" id="ARBA00022989"/>
    </source>
</evidence>
<keyword evidence="10" id="KW-1185">Reference proteome</keyword>
<feature type="transmembrane region" description="Helical" evidence="8">
    <location>
        <begin position="282"/>
        <end position="301"/>
    </location>
</feature>
<evidence type="ECO:0000256" key="8">
    <source>
        <dbReference type="SAM" id="Phobius"/>
    </source>
</evidence>
<dbReference type="GO" id="GO:0009103">
    <property type="term" value="P:lipopolysaccharide biosynthetic process"/>
    <property type="evidence" value="ECO:0007669"/>
    <property type="project" value="UniProtKB-ARBA"/>
</dbReference>
<feature type="transmembrane region" description="Helical" evidence="8">
    <location>
        <begin position="334"/>
        <end position="351"/>
    </location>
</feature>
<gene>
    <name evidence="9" type="ORF">HMPREF9444_00947</name>
</gene>
<comment type="caution">
    <text evidence="9">The sequence shown here is derived from an EMBL/GenBank/DDBJ whole genome shotgun (WGS) entry which is preliminary data.</text>
</comment>
<keyword evidence="2" id="KW-1003">Cell membrane</keyword>
<feature type="transmembrane region" description="Helical" evidence="8">
    <location>
        <begin position="313"/>
        <end position="328"/>
    </location>
</feature>
<dbReference type="Proteomes" id="UP000018458">
    <property type="component" value="Unassembled WGS sequence"/>
</dbReference>
<proteinExistence type="predicted"/>
<feature type="transmembrane region" description="Helical" evidence="8">
    <location>
        <begin position="93"/>
        <end position="115"/>
    </location>
</feature>
<dbReference type="InterPro" id="IPR050297">
    <property type="entry name" value="LipidA_mod_glycosyltrf_83"/>
</dbReference>
<evidence type="ECO:0000256" key="2">
    <source>
        <dbReference type="ARBA" id="ARBA00022475"/>
    </source>
</evidence>
<comment type="subcellular location">
    <subcellularLocation>
        <location evidence="1">Cell membrane</location>
        <topology evidence="1">Multi-pass membrane protein</topology>
    </subcellularLocation>
</comment>
<feature type="transmembrane region" description="Helical" evidence="8">
    <location>
        <begin position="358"/>
        <end position="381"/>
    </location>
</feature>
<keyword evidence="5 8" id="KW-0812">Transmembrane</keyword>
<keyword evidence="4" id="KW-0808">Transferase</keyword>
<dbReference type="PANTHER" id="PTHR33908">
    <property type="entry name" value="MANNOSYLTRANSFERASE YKCB-RELATED"/>
    <property type="match status" value="1"/>
</dbReference>
<keyword evidence="6 8" id="KW-1133">Transmembrane helix</keyword>
<feature type="transmembrane region" description="Helical" evidence="8">
    <location>
        <begin position="422"/>
        <end position="442"/>
    </location>
</feature>
<feature type="transmembrane region" description="Helical" evidence="8">
    <location>
        <begin position="185"/>
        <end position="213"/>
    </location>
</feature>
<dbReference type="AlphaFoldDB" id="E8LJR2"/>
<reference evidence="9 10" key="1">
    <citation type="submission" date="2011-01" db="EMBL/GenBank/DDBJ databases">
        <authorList>
            <person name="Weinstock G."/>
            <person name="Sodergren E."/>
            <person name="Clifton S."/>
            <person name="Fulton L."/>
            <person name="Fulton B."/>
            <person name="Courtney L."/>
            <person name="Fronick C."/>
            <person name="Harrison M."/>
            <person name="Strong C."/>
            <person name="Farmer C."/>
            <person name="Delahaunty K."/>
            <person name="Markovic C."/>
            <person name="Hall O."/>
            <person name="Minx P."/>
            <person name="Tomlinson C."/>
            <person name="Mitreva M."/>
            <person name="Hou S."/>
            <person name="Chen J."/>
            <person name="Wollam A."/>
            <person name="Pepin K.H."/>
            <person name="Johnson M."/>
            <person name="Bhonagiri V."/>
            <person name="Zhang X."/>
            <person name="Suruliraj S."/>
            <person name="Warren W."/>
            <person name="Chinwalla A."/>
            <person name="Mardis E.R."/>
            <person name="Wilson R.K."/>
        </authorList>
    </citation>
    <scope>NUCLEOTIDE SEQUENCE [LARGE SCALE GENOMIC DNA]</scope>
    <source>
        <strain evidence="10">DSM 22608 / JCM 16073 / KCTC 15190 / YIT 12066</strain>
    </source>
</reference>
<organism evidence="9 10">
    <name type="scientific">Succinatimonas hippei (strain DSM 22608 / JCM 16073 / KCTC 15190 / YIT 12066)</name>
    <dbReference type="NCBI Taxonomy" id="762983"/>
    <lineage>
        <taxon>Bacteria</taxon>
        <taxon>Pseudomonadati</taxon>
        <taxon>Pseudomonadota</taxon>
        <taxon>Gammaproteobacteria</taxon>
        <taxon>Aeromonadales</taxon>
        <taxon>Succinivibrionaceae</taxon>
        <taxon>Succinatimonas</taxon>
    </lineage>
</organism>
<keyword evidence="7 8" id="KW-0472">Membrane</keyword>
<feature type="transmembrane region" description="Helical" evidence="8">
    <location>
        <begin position="136"/>
        <end position="165"/>
    </location>
</feature>
<dbReference type="EMBL" id="AEVO01000045">
    <property type="protein sequence ID" value="EFY07237.1"/>
    <property type="molecule type" value="Genomic_DNA"/>
</dbReference>
<evidence type="ECO:0000313" key="9">
    <source>
        <dbReference type="EMBL" id="EFY07237.1"/>
    </source>
</evidence>
<feature type="transmembrane region" description="Helical" evidence="8">
    <location>
        <begin position="225"/>
        <end position="246"/>
    </location>
</feature>
<dbReference type="HOGENOM" id="CLU_508906_0_0_6"/>
<evidence type="ECO:0000256" key="7">
    <source>
        <dbReference type="ARBA" id="ARBA00023136"/>
    </source>
</evidence>
<evidence type="ECO:0000313" key="10">
    <source>
        <dbReference type="Proteomes" id="UP000018458"/>
    </source>
</evidence>
<feature type="transmembrane region" description="Helical" evidence="8">
    <location>
        <begin position="393"/>
        <end position="410"/>
    </location>
</feature>
<dbReference type="GO" id="GO:0010041">
    <property type="term" value="P:response to iron(III) ion"/>
    <property type="evidence" value="ECO:0007669"/>
    <property type="project" value="TreeGrafter"/>
</dbReference>
<dbReference type="eggNOG" id="COG1807">
    <property type="taxonomic scope" value="Bacteria"/>
</dbReference>
<sequence length="535" mass="61604">MFQVLKNGLFYKPEKKLSMAAKFFEKNAYYIVFCLALLPILVLRDFTPTNELRYLSIADEALRNHTFFSFTNHGEPYTDKPPLYLWFVMLSKWLFNSHQMLFLSLVSLIPAIAIVKIMDKWTEPELGENNRNIAGMMLLTSAFFTGLAVTLRMDMLMCLFIVLALRSFYQMATTPQLDKKASWLFPIYIFLAIFTKGPVGLLVPLCSTVVFLLWTRKIKQIGKYWGWRTWGVLLVGCIIWFSAVFLEGGKDYLNNLLFHQTLDRAVNSFRHQEPFYYYCKTIWYSLAPWSFLVVGLLVAALGKRLILTQLQRFYCTVALTTFIVLSLISSKLEIYMLPAFPFMVYLAVLYLPRFKDKVWINILFAIPAALFVIVLPTVIFLSLFSDLTYLRHWAVYAAAAILAASGLMALHNISRLQKDVYVGIRMLAISFTCTLYMLGWALPSINPWIGYKDLCQTAQNIAERKETTNFAAWNVRRAENIDVYLGNPVQIIPDSEEAKTHLLHNTVLMLPVSHLSSFEIKESWTVGKYAVIFLE</sequence>
<dbReference type="GO" id="GO:0005886">
    <property type="term" value="C:plasma membrane"/>
    <property type="evidence" value="ECO:0007669"/>
    <property type="project" value="UniProtKB-SubCell"/>
</dbReference>
<dbReference type="PANTHER" id="PTHR33908:SF3">
    <property type="entry name" value="UNDECAPRENYL PHOSPHATE-ALPHA-4-AMINO-4-DEOXY-L-ARABINOSE ARABINOSYL TRANSFERASE"/>
    <property type="match status" value="1"/>
</dbReference>
<dbReference type="STRING" id="762983.HMPREF9444_00947"/>
<evidence type="ECO:0000256" key="4">
    <source>
        <dbReference type="ARBA" id="ARBA00022679"/>
    </source>
</evidence>
<keyword evidence="3" id="KW-0328">Glycosyltransferase</keyword>